<accession>A0AAV4PM71</accession>
<dbReference type="AlphaFoldDB" id="A0AAV4PM71"/>
<comment type="caution">
    <text evidence="2">The sequence shown here is derived from an EMBL/GenBank/DDBJ whole genome shotgun (WGS) entry which is preliminary data.</text>
</comment>
<dbReference type="Proteomes" id="UP001054945">
    <property type="component" value="Unassembled WGS sequence"/>
</dbReference>
<protein>
    <submittedName>
        <fullName evidence="2">Uncharacterized protein</fullName>
    </submittedName>
</protein>
<dbReference type="EMBL" id="BPLR01004721">
    <property type="protein sequence ID" value="GIX96959.1"/>
    <property type="molecule type" value="Genomic_DNA"/>
</dbReference>
<keyword evidence="3" id="KW-1185">Reference proteome</keyword>
<gene>
    <name evidence="2" type="ORF">CEXT_79361</name>
</gene>
<evidence type="ECO:0000313" key="2">
    <source>
        <dbReference type="EMBL" id="GIX96959.1"/>
    </source>
</evidence>
<evidence type="ECO:0000313" key="3">
    <source>
        <dbReference type="Proteomes" id="UP001054945"/>
    </source>
</evidence>
<organism evidence="2 3">
    <name type="scientific">Caerostris extrusa</name>
    <name type="common">Bark spider</name>
    <name type="synonym">Caerostris bankana</name>
    <dbReference type="NCBI Taxonomy" id="172846"/>
    <lineage>
        <taxon>Eukaryota</taxon>
        <taxon>Metazoa</taxon>
        <taxon>Ecdysozoa</taxon>
        <taxon>Arthropoda</taxon>
        <taxon>Chelicerata</taxon>
        <taxon>Arachnida</taxon>
        <taxon>Araneae</taxon>
        <taxon>Araneomorphae</taxon>
        <taxon>Entelegynae</taxon>
        <taxon>Araneoidea</taxon>
        <taxon>Araneidae</taxon>
        <taxon>Caerostris</taxon>
    </lineage>
</organism>
<proteinExistence type="predicted"/>
<feature type="region of interest" description="Disordered" evidence="1">
    <location>
        <begin position="1"/>
        <end position="21"/>
    </location>
</feature>
<evidence type="ECO:0000256" key="1">
    <source>
        <dbReference type="SAM" id="MobiDB-lite"/>
    </source>
</evidence>
<sequence length="205" mass="24605">MFANPENQHLAAKPLAESAEQKRKLDTEWEKAFLFWPKKVKKPILARESFSNPLSAENGGGKRVTERTCRKWRKYDHSELKCKYEHSELKRKIKYSELKRKSKYSELKRKSKYSELKQNQHLVAKSSAESAEQKKKLDTEWKNLSFWRKKVKSRSWREKASQIHFRRENGGGKRVTERTCRKWVPISKVTQMKNRRNHQKKMKKI</sequence>
<reference evidence="2 3" key="1">
    <citation type="submission" date="2021-06" db="EMBL/GenBank/DDBJ databases">
        <title>Caerostris extrusa draft genome.</title>
        <authorList>
            <person name="Kono N."/>
            <person name="Arakawa K."/>
        </authorList>
    </citation>
    <scope>NUCLEOTIDE SEQUENCE [LARGE SCALE GENOMIC DNA]</scope>
</reference>
<name>A0AAV4PM71_CAEEX</name>